<dbReference type="EMBL" id="KB706557">
    <property type="protein sequence ID" value="EMR66920.1"/>
    <property type="molecule type" value="Genomic_DNA"/>
</dbReference>
<feature type="transmembrane region" description="Helical" evidence="1">
    <location>
        <begin position="122"/>
        <end position="150"/>
    </location>
</feature>
<reference evidence="3" key="1">
    <citation type="journal article" date="2013" name="Genome Announc.">
        <title>Draft genome sequence of the grapevine dieback fungus Eutypa lata UCR-EL1.</title>
        <authorList>
            <person name="Blanco-Ulate B."/>
            <person name="Rolshausen P.E."/>
            <person name="Cantu D."/>
        </authorList>
    </citation>
    <scope>NUCLEOTIDE SEQUENCE [LARGE SCALE GENOMIC DNA]</scope>
    <source>
        <strain evidence="3">UCR-EL1</strain>
    </source>
</reference>
<keyword evidence="1" id="KW-0472">Membrane</keyword>
<feature type="transmembrane region" description="Helical" evidence="1">
    <location>
        <begin position="70"/>
        <end position="91"/>
    </location>
</feature>
<name>M7TJK3_EUTLA</name>
<keyword evidence="1" id="KW-0812">Transmembrane</keyword>
<proteinExistence type="predicted"/>
<organism evidence="2 3">
    <name type="scientific">Eutypa lata (strain UCR-EL1)</name>
    <name type="common">Grapevine dieback disease fungus</name>
    <name type="synonym">Eutypa armeniacae</name>
    <dbReference type="NCBI Taxonomy" id="1287681"/>
    <lineage>
        <taxon>Eukaryota</taxon>
        <taxon>Fungi</taxon>
        <taxon>Dikarya</taxon>
        <taxon>Ascomycota</taxon>
        <taxon>Pezizomycotina</taxon>
        <taxon>Sordariomycetes</taxon>
        <taxon>Xylariomycetidae</taxon>
        <taxon>Xylariales</taxon>
        <taxon>Diatrypaceae</taxon>
        <taxon>Eutypa</taxon>
    </lineage>
</organism>
<evidence type="ECO:0000313" key="2">
    <source>
        <dbReference type="EMBL" id="EMR66920.1"/>
    </source>
</evidence>
<evidence type="ECO:0000256" key="1">
    <source>
        <dbReference type="SAM" id="Phobius"/>
    </source>
</evidence>
<sequence>MAKTFISGHLPDTGENPAYEHVQKPAFWALLVLTIAFAFSTVGALARRLPGHWALICTRRLELRFARSRILRLATLVAYLGILGLELLEGWWVMQTIWRWCLQSFYGVVYGWAITPLFSLGLSWLCGVAMVLLGLVVVAAGCFIVVLQLLCIRELVITTILRPSTST</sequence>
<feature type="transmembrane region" description="Helical" evidence="1">
    <location>
        <begin position="97"/>
        <end position="115"/>
    </location>
</feature>
<gene>
    <name evidence="2" type="ORF">UCREL1_6086</name>
</gene>
<dbReference type="AlphaFoldDB" id="M7TJK3"/>
<keyword evidence="3" id="KW-1185">Reference proteome</keyword>
<evidence type="ECO:0000313" key="3">
    <source>
        <dbReference type="Proteomes" id="UP000012174"/>
    </source>
</evidence>
<feature type="transmembrane region" description="Helical" evidence="1">
    <location>
        <begin position="26"/>
        <end position="49"/>
    </location>
</feature>
<dbReference type="KEGG" id="ela:UCREL1_6086"/>
<keyword evidence="1" id="KW-1133">Transmembrane helix</keyword>
<protein>
    <submittedName>
        <fullName evidence="2">Uncharacterized protein</fullName>
    </submittedName>
</protein>
<dbReference type="Proteomes" id="UP000012174">
    <property type="component" value="Unassembled WGS sequence"/>
</dbReference>
<dbReference type="HOGENOM" id="CLU_1594534_0_0_1"/>
<accession>M7TJK3</accession>